<keyword evidence="2" id="KW-1185">Reference proteome</keyword>
<gene>
    <name evidence="1" type="ORF">QCA50_006188</name>
</gene>
<dbReference type="Proteomes" id="UP001385951">
    <property type="component" value="Unassembled WGS sequence"/>
</dbReference>
<reference evidence="1 2" key="1">
    <citation type="submission" date="2022-09" db="EMBL/GenBank/DDBJ databases">
        <authorList>
            <person name="Palmer J.M."/>
        </authorList>
    </citation>
    <scope>NUCLEOTIDE SEQUENCE [LARGE SCALE GENOMIC DNA]</scope>
    <source>
        <strain evidence="1 2">DSM 7382</strain>
    </source>
</reference>
<sequence>MSSNQEGTYTNVHNDDIMRHEAEEDISRHREIIREEQRVIATSSRILNSLIPVAKLLPEILSEIFIHVAVDPFSYSRSTTSTPVSNNTPPVGPYGWIVITHVCHRWREVALKSPRLWSFIYLGPKEQVQEFLARSGQAPLRIRPWALPSHNDVIQSLNAWGASQSLRTLKASLFAFSLRQVLAEAHRIESLHLMLAGPVLERVFGEFDEDGFRAQHLRTLMFDSQGEQTFPKILSKCHLPALTRVTMKGYVVPWHLPFLRVESITSLVLHQTQFLSMDLVPGTMRNLLDVLSHLHRLEELDLVHGYISEGDSLDGLPVVHLPRLQELKICSAAMNIDVFLSHCTFPSTTITRFEIPVKQNGTFHYWGGAPPTWLQGEENWFLLQSVISKSIDIIQGYRPMTGLLVNIQSVADQADTAPNAKCQVTISSYHFDPASITRYIESSIPEPRFSVEFSYTGPLYASDLLRKLLLNLPLSKTIYLYVSCLPESKINNSAPDIGKFFSDLIKRCCPTGLEALHITGLSIDILPSMIKSWSWELYEDDIAGQESEICLDPHSNNPAARGLFGFVRTLILSGVRRSMHRRRISYSDFTKLCDVIRSQAKYYKGQCGPFTKLILQRCFIEREWLLDLADAVAELFNQQGRFTEDLPYEAYEYRRWSIPITPSVASPIPSPTLPTFPIIEPLPDKDLDWPLWDPQGEPPRPFQTGGDWVDHVRYGRVTFDFRGEPYIAVEQNLISVV</sequence>
<evidence type="ECO:0008006" key="3">
    <source>
        <dbReference type="Google" id="ProtNLM"/>
    </source>
</evidence>
<proteinExistence type="predicted"/>
<evidence type="ECO:0000313" key="1">
    <source>
        <dbReference type="EMBL" id="KAK7691085.1"/>
    </source>
</evidence>
<dbReference type="AlphaFoldDB" id="A0AAW0GIP1"/>
<comment type="caution">
    <text evidence="1">The sequence shown here is derived from an EMBL/GenBank/DDBJ whole genome shotgun (WGS) entry which is preliminary data.</text>
</comment>
<protein>
    <recommendedName>
        <fullName evidence="3">F-box domain-containing protein</fullName>
    </recommendedName>
</protein>
<evidence type="ECO:0000313" key="2">
    <source>
        <dbReference type="Proteomes" id="UP001385951"/>
    </source>
</evidence>
<name>A0AAW0GIP1_9APHY</name>
<dbReference type="EMBL" id="JASBNA010000006">
    <property type="protein sequence ID" value="KAK7691085.1"/>
    <property type="molecule type" value="Genomic_DNA"/>
</dbReference>
<dbReference type="SUPFAM" id="SSF52058">
    <property type="entry name" value="L domain-like"/>
    <property type="match status" value="1"/>
</dbReference>
<dbReference type="Gene3D" id="1.20.1280.50">
    <property type="match status" value="1"/>
</dbReference>
<accession>A0AAW0GIP1</accession>
<organism evidence="1 2">
    <name type="scientific">Cerrena zonata</name>
    <dbReference type="NCBI Taxonomy" id="2478898"/>
    <lineage>
        <taxon>Eukaryota</taxon>
        <taxon>Fungi</taxon>
        <taxon>Dikarya</taxon>
        <taxon>Basidiomycota</taxon>
        <taxon>Agaricomycotina</taxon>
        <taxon>Agaricomycetes</taxon>
        <taxon>Polyporales</taxon>
        <taxon>Cerrenaceae</taxon>
        <taxon>Cerrena</taxon>
    </lineage>
</organism>